<dbReference type="EMBL" id="LFZO01000009">
    <property type="protein sequence ID" value="KXT18236.1"/>
    <property type="molecule type" value="Genomic_DNA"/>
</dbReference>
<dbReference type="AlphaFoldDB" id="A0A139IUK9"/>
<proteinExistence type="predicted"/>
<protein>
    <submittedName>
        <fullName evidence="1">Uncharacterized protein</fullName>
    </submittedName>
</protein>
<accession>A0A139IUK9</accession>
<evidence type="ECO:0000313" key="1">
    <source>
        <dbReference type="EMBL" id="KXT18236.1"/>
    </source>
</evidence>
<organism evidence="1 2">
    <name type="scientific">Pseudocercospora musae</name>
    <dbReference type="NCBI Taxonomy" id="113226"/>
    <lineage>
        <taxon>Eukaryota</taxon>
        <taxon>Fungi</taxon>
        <taxon>Dikarya</taxon>
        <taxon>Ascomycota</taxon>
        <taxon>Pezizomycotina</taxon>
        <taxon>Dothideomycetes</taxon>
        <taxon>Dothideomycetidae</taxon>
        <taxon>Mycosphaerellales</taxon>
        <taxon>Mycosphaerellaceae</taxon>
        <taxon>Pseudocercospora</taxon>
    </lineage>
</organism>
<dbReference type="Proteomes" id="UP000073492">
    <property type="component" value="Unassembled WGS sequence"/>
</dbReference>
<dbReference type="OrthoDB" id="3938544at2759"/>
<evidence type="ECO:0000313" key="2">
    <source>
        <dbReference type="Proteomes" id="UP000073492"/>
    </source>
</evidence>
<keyword evidence="2" id="KW-1185">Reference proteome</keyword>
<sequence>MADNEDNGLLGIEVDPDDYAEAAAGDTPSVPRTFQSEADFQVQKASYTAKINQGNIYAEVVKALPVLDPSAEPASGVDVDAKLAKTKLSKKEVQLLGYAVGEMYFDRKYQDIIGLCQRVGTRCEVDEKLSRSLEKWTSRCRERRVEVLCYQLEIFHRKWHGPGSAQQKYEKFGYDSDPSKFERAVLKKAYSINLPGFDRGEEFFWHLSSGTGLKMAMQKPGTAALSNARLSEYAGSRGYTDLSRVLKLSGSKNALRTWDGNPVQEFVKRFGLQVMDTHDEDEEEDSDPMSPEVHFWSRIYDD</sequence>
<gene>
    <name evidence="1" type="ORF">AC579_2873</name>
</gene>
<name>A0A139IUK9_9PEZI</name>
<comment type="caution">
    <text evidence="1">The sequence shown here is derived from an EMBL/GenBank/DDBJ whole genome shotgun (WGS) entry which is preliminary data.</text>
</comment>
<reference evidence="1 2" key="1">
    <citation type="submission" date="2015-07" db="EMBL/GenBank/DDBJ databases">
        <title>Comparative genomics of the Sigatoka disease complex on banana suggests a link between parallel evolutionary changes in Pseudocercospora fijiensis and Pseudocercospora eumusae and increased virulence on the banana host.</title>
        <authorList>
            <person name="Chang T.-C."/>
            <person name="Salvucci A."/>
            <person name="Crous P.W."/>
            <person name="Stergiopoulos I."/>
        </authorList>
    </citation>
    <scope>NUCLEOTIDE SEQUENCE [LARGE SCALE GENOMIC DNA]</scope>
    <source>
        <strain evidence="1 2">CBS 116634</strain>
    </source>
</reference>